<dbReference type="PANTHER" id="PTHR43280">
    <property type="entry name" value="ARAC-FAMILY TRANSCRIPTIONAL REGULATOR"/>
    <property type="match status" value="1"/>
</dbReference>
<dbReference type="Pfam" id="PF12833">
    <property type="entry name" value="HTH_18"/>
    <property type="match status" value="1"/>
</dbReference>
<organism evidence="5 6">
    <name type="scientific">Alkalibacter saccharofermentans DSM 14828</name>
    <dbReference type="NCBI Taxonomy" id="1120975"/>
    <lineage>
        <taxon>Bacteria</taxon>
        <taxon>Bacillati</taxon>
        <taxon>Bacillota</taxon>
        <taxon>Clostridia</taxon>
        <taxon>Eubacteriales</taxon>
        <taxon>Eubacteriaceae</taxon>
        <taxon>Alkalibacter</taxon>
    </lineage>
</organism>
<dbReference type="Gene3D" id="1.10.10.60">
    <property type="entry name" value="Homeodomain-like"/>
    <property type="match status" value="2"/>
</dbReference>
<keyword evidence="6" id="KW-1185">Reference proteome</keyword>
<keyword evidence="2" id="KW-0238">DNA-binding</keyword>
<dbReference type="STRING" id="1120975.SAMN02746064_01165"/>
<dbReference type="GO" id="GO:0043565">
    <property type="term" value="F:sequence-specific DNA binding"/>
    <property type="evidence" value="ECO:0007669"/>
    <property type="project" value="InterPro"/>
</dbReference>
<protein>
    <submittedName>
        <fullName evidence="5">Transcriptional regulator, AraC family</fullName>
    </submittedName>
</protein>
<dbReference type="PROSITE" id="PS01124">
    <property type="entry name" value="HTH_ARAC_FAMILY_2"/>
    <property type="match status" value="1"/>
</dbReference>
<evidence type="ECO:0000256" key="3">
    <source>
        <dbReference type="ARBA" id="ARBA00023163"/>
    </source>
</evidence>
<dbReference type="SUPFAM" id="SSF51215">
    <property type="entry name" value="Regulatory protein AraC"/>
    <property type="match status" value="1"/>
</dbReference>
<feature type="domain" description="HTH araC/xylS-type" evidence="4">
    <location>
        <begin position="187"/>
        <end position="284"/>
    </location>
</feature>
<name>A0A1M4W4J7_9FIRM</name>
<dbReference type="EMBL" id="FQTU01000006">
    <property type="protein sequence ID" value="SHE76117.1"/>
    <property type="molecule type" value="Genomic_DNA"/>
</dbReference>
<dbReference type="InterPro" id="IPR014710">
    <property type="entry name" value="RmlC-like_jellyroll"/>
</dbReference>
<dbReference type="InterPro" id="IPR037923">
    <property type="entry name" value="HTH-like"/>
</dbReference>
<evidence type="ECO:0000256" key="2">
    <source>
        <dbReference type="ARBA" id="ARBA00023125"/>
    </source>
</evidence>
<reference evidence="5 6" key="1">
    <citation type="submission" date="2016-11" db="EMBL/GenBank/DDBJ databases">
        <authorList>
            <person name="Jaros S."/>
            <person name="Januszkiewicz K."/>
            <person name="Wedrychowicz H."/>
        </authorList>
    </citation>
    <scope>NUCLEOTIDE SEQUENCE [LARGE SCALE GENOMIC DNA]</scope>
    <source>
        <strain evidence="5 6">DSM 14828</strain>
    </source>
</reference>
<keyword evidence="1" id="KW-0805">Transcription regulation</keyword>
<dbReference type="GO" id="GO:0003700">
    <property type="term" value="F:DNA-binding transcription factor activity"/>
    <property type="evidence" value="ECO:0007669"/>
    <property type="project" value="InterPro"/>
</dbReference>
<dbReference type="InterPro" id="IPR003313">
    <property type="entry name" value="AraC-bd"/>
</dbReference>
<evidence type="ECO:0000259" key="4">
    <source>
        <dbReference type="PROSITE" id="PS01124"/>
    </source>
</evidence>
<dbReference type="InterPro" id="IPR009057">
    <property type="entry name" value="Homeodomain-like_sf"/>
</dbReference>
<dbReference type="Pfam" id="PF02311">
    <property type="entry name" value="AraC_binding"/>
    <property type="match status" value="1"/>
</dbReference>
<dbReference type="InterPro" id="IPR018060">
    <property type="entry name" value="HTH_AraC"/>
</dbReference>
<keyword evidence="3" id="KW-0804">Transcription</keyword>
<gene>
    <name evidence="5" type="ORF">SAMN02746064_01165</name>
</gene>
<dbReference type="AlphaFoldDB" id="A0A1M4W4J7"/>
<accession>A0A1M4W4J7</accession>
<dbReference type="Proteomes" id="UP000184251">
    <property type="component" value="Unassembled WGS sequence"/>
</dbReference>
<evidence type="ECO:0000313" key="6">
    <source>
        <dbReference type="Proteomes" id="UP000184251"/>
    </source>
</evidence>
<dbReference type="Gene3D" id="2.60.120.10">
    <property type="entry name" value="Jelly Rolls"/>
    <property type="match status" value="1"/>
</dbReference>
<evidence type="ECO:0000313" key="5">
    <source>
        <dbReference type="EMBL" id="SHE76117.1"/>
    </source>
</evidence>
<sequence>MKKDSARQHMTRQHMLSSNYEIYHYMDKTIRNVKLHHHDFYEIYFFISGDVEYYIEGEIYKLKPGDLVLINTTELHQAQINKCDKNYERIVLWINKEFLKGLSSDNTDIANCFESEDKKTIINIDFDIQRDIESLFHKLLELDKFKGIGKDLLSDAYMTELMVKINNLAVDEKQVYDNETKKSALIDDMIGYIEDNICDELTIDFLAEKFYLSKYHLSREFKKYTNVSIHKFIKLKRLIQAKEHILQNESITDVYIKCGFGDYSNFFRAFKQEYGITPKQFYKIMKNKDA</sequence>
<dbReference type="RefSeq" id="WP_242945390.1">
    <property type="nucleotide sequence ID" value="NZ_FQTU01000006.1"/>
</dbReference>
<proteinExistence type="predicted"/>
<dbReference type="SUPFAM" id="SSF46689">
    <property type="entry name" value="Homeodomain-like"/>
    <property type="match status" value="2"/>
</dbReference>
<dbReference type="InterPro" id="IPR020449">
    <property type="entry name" value="Tscrpt_reg_AraC-type_HTH"/>
</dbReference>
<dbReference type="SMART" id="SM00342">
    <property type="entry name" value="HTH_ARAC"/>
    <property type="match status" value="1"/>
</dbReference>
<dbReference type="PANTHER" id="PTHR43280:SF34">
    <property type="entry name" value="ARAC-FAMILY TRANSCRIPTIONAL REGULATOR"/>
    <property type="match status" value="1"/>
</dbReference>
<evidence type="ECO:0000256" key="1">
    <source>
        <dbReference type="ARBA" id="ARBA00023015"/>
    </source>
</evidence>
<dbReference type="PRINTS" id="PR00032">
    <property type="entry name" value="HTHARAC"/>
</dbReference>